<keyword evidence="9" id="KW-1029">Fimbrium biogenesis</keyword>
<organism evidence="12 14">
    <name type="scientific">Pseudomonas tohonis</name>
    <dbReference type="NCBI Taxonomy" id="2725477"/>
    <lineage>
        <taxon>Bacteria</taxon>
        <taxon>Pseudomonadati</taxon>
        <taxon>Pseudomonadota</taxon>
        <taxon>Gammaproteobacteria</taxon>
        <taxon>Pseudomonadales</taxon>
        <taxon>Pseudomonadaceae</taxon>
        <taxon>Pseudomonas</taxon>
    </lineage>
</organism>
<dbReference type="InterPro" id="IPR043142">
    <property type="entry name" value="PapC-like_C_sf"/>
</dbReference>
<dbReference type="EMBL" id="BQKM01000007">
    <property type="protein sequence ID" value="GJN53592.1"/>
    <property type="molecule type" value="Genomic_DNA"/>
</dbReference>
<evidence type="ECO:0000256" key="1">
    <source>
        <dbReference type="ARBA" id="ARBA00004571"/>
    </source>
</evidence>
<evidence type="ECO:0000256" key="4">
    <source>
        <dbReference type="ARBA" id="ARBA00022452"/>
    </source>
</evidence>
<accession>A0A6J4DY65</accession>
<keyword evidence="5 9" id="KW-0812">Transmembrane</keyword>
<dbReference type="GO" id="GO:0015473">
    <property type="term" value="F:fimbrial usher porin activity"/>
    <property type="evidence" value="ECO:0007669"/>
    <property type="project" value="InterPro"/>
</dbReference>
<feature type="domain" description="PapC-like C-terminal" evidence="10">
    <location>
        <begin position="757"/>
        <end position="822"/>
    </location>
</feature>
<evidence type="ECO:0000259" key="11">
    <source>
        <dbReference type="Pfam" id="PF13954"/>
    </source>
</evidence>
<proteinExistence type="inferred from homology"/>
<feature type="domain" description="PapC N-terminal" evidence="11">
    <location>
        <begin position="30"/>
        <end position="180"/>
    </location>
</feature>
<dbReference type="InterPro" id="IPR037224">
    <property type="entry name" value="PapC_N_sf"/>
</dbReference>
<dbReference type="Pfam" id="PF00577">
    <property type="entry name" value="Usher"/>
    <property type="match status" value="1"/>
</dbReference>
<keyword evidence="15" id="KW-1185">Reference proteome</keyword>
<evidence type="ECO:0000313" key="15">
    <source>
        <dbReference type="Proteomes" id="UP001054892"/>
    </source>
</evidence>
<dbReference type="FunFam" id="2.60.40.3110:FF:000001">
    <property type="entry name" value="Putative fimbrial outer membrane usher"/>
    <property type="match status" value="1"/>
</dbReference>
<evidence type="ECO:0000256" key="2">
    <source>
        <dbReference type="ARBA" id="ARBA00008064"/>
    </source>
</evidence>
<reference evidence="12 14" key="1">
    <citation type="submission" date="2020-05" db="EMBL/GenBank/DDBJ databases">
        <title>Characterization of novel class B3 metallo-beta-lactamase from novel Pseudomonas species.</title>
        <authorList>
            <person name="Yamada K."/>
            <person name="Aoki K."/>
            <person name="Ishii Y."/>
        </authorList>
    </citation>
    <scope>NUCLEOTIDE SEQUENCE [LARGE SCALE GENOMIC DNA]</scope>
    <source>
        <strain evidence="12 14">TUM18999</strain>
        <strain evidence="13 15">TUM20286</strain>
    </source>
</reference>
<dbReference type="GO" id="GO:0009297">
    <property type="term" value="P:pilus assembly"/>
    <property type="evidence" value="ECO:0007669"/>
    <property type="project" value="InterPro"/>
</dbReference>
<keyword evidence="6" id="KW-0732">Signal</keyword>
<dbReference type="PANTHER" id="PTHR30451:SF20">
    <property type="entry name" value="FIMBRIAE USHER"/>
    <property type="match status" value="1"/>
</dbReference>
<dbReference type="AlphaFoldDB" id="A0A6J4DY65"/>
<sequence length="850" mass="91369">MAVVLASLALSDWSQVDADEGVSPARYAVFNPAFFGSGAEEAVDLSRFANANALPPGTYLLDIYVNQTWRGRHELRVLSEGEGAAVIQRYCFKPEHVGTFGIELANLPDPQAARQSITDNEDCVELDRLVPQAQVEVDLSELSAQLSIPQAYLGRQARGHVDPRDWDAGVTAGFIGYNASGYRSHSGGVGSNQLSLGLNNGLNIGEWRLRSNGYYNRSSQDGGPTRSHYSNASTYAQRDLTGLRSQLTVGDYYTPGELFESVPFRGVQISSDDRMLPDSQRGFAPVIRGVAETNAKVTVRQGQSVLYEATVAPGPFSIDDLYDSGYSGDIEVTVTEADGRQRSFVVPYASVAQLLRPGVSRFSVTAGEYRDRSLDASPKFVMGTYQRGVTNAFTGYLGSIVAERYMAAQGGVAISTELGAVAFDVTRSHVAERPVADSAPRSGQSYRVTFSKLLDSTQTNFTLAAYRFSSEGYLEFGDYAQSVGNPESRLYRQRSRLQANISQPLGANFGSLYLSGSAQNYWNAGQRSDMTFQAGYSNGFSWGTMSTSAGRTRMGSGYENQYLLSFSVPLGRDVRSPFLSSSVSYAGKRSNTQASLSGVAGERSQMNYSLYGSRSSDQGDRSSSAGGSVHYFAPAASLNASYSEGTGYRQQSVGIGGSLVAHPGGINFTQSQSETYAVVEAKGAEGAYVSNDMNARVGSNGYAVVGGLAPYRHNQVAIDPVGTLRNVELQITEQAVAPRHGAVVMLSYPTITGVPVLLRILREDGQNPPLGSDVIDAQGVSLAMVGQGGRAFLRGLPREGVLIVRWGEGPDKACRVDYQLPEQDPDDPSYQQVEVRCVTLGGRTEIALAE</sequence>
<evidence type="ECO:0000256" key="6">
    <source>
        <dbReference type="ARBA" id="ARBA00022729"/>
    </source>
</evidence>
<dbReference type="EMBL" id="AP023189">
    <property type="protein sequence ID" value="BCG22442.1"/>
    <property type="molecule type" value="Genomic_DNA"/>
</dbReference>
<dbReference type="Gene3D" id="2.60.40.3110">
    <property type="match status" value="1"/>
</dbReference>
<evidence type="ECO:0000256" key="9">
    <source>
        <dbReference type="RuleBase" id="RU003884"/>
    </source>
</evidence>
<evidence type="ECO:0000313" key="13">
    <source>
        <dbReference type="EMBL" id="GJN53592.1"/>
    </source>
</evidence>
<dbReference type="RefSeq" id="WP_228723536.1">
    <property type="nucleotide sequence ID" value="NZ_AP023189.1"/>
</dbReference>
<dbReference type="Gene3D" id="2.60.40.2610">
    <property type="entry name" value="Outer membrane usher protein FimD, plug domain"/>
    <property type="match status" value="1"/>
</dbReference>
<dbReference type="PANTHER" id="PTHR30451">
    <property type="entry name" value="OUTER MEMBRANE USHER PROTEIN"/>
    <property type="match status" value="1"/>
</dbReference>
<dbReference type="InterPro" id="IPR025949">
    <property type="entry name" value="PapC-like_C"/>
</dbReference>
<keyword evidence="8 9" id="KW-0998">Cell outer membrane</keyword>
<dbReference type="Proteomes" id="UP001054892">
    <property type="component" value="Unassembled WGS sequence"/>
</dbReference>
<keyword evidence="3 9" id="KW-0813">Transport</keyword>
<evidence type="ECO:0000313" key="12">
    <source>
        <dbReference type="EMBL" id="BCG22442.1"/>
    </source>
</evidence>
<dbReference type="Pfam" id="PF13953">
    <property type="entry name" value="PapC_C"/>
    <property type="match status" value="1"/>
</dbReference>
<gene>
    <name evidence="12" type="primary">cupB3</name>
    <name evidence="12" type="ORF">TUM18999_06330</name>
    <name evidence="13" type="ORF">TUM20286_33440</name>
</gene>
<evidence type="ECO:0000256" key="8">
    <source>
        <dbReference type="ARBA" id="ARBA00023237"/>
    </source>
</evidence>
<dbReference type="InterPro" id="IPR000015">
    <property type="entry name" value="Fimb_usher"/>
</dbReference>
<comment type="subcellular location">
    <subcellularLocation>
        <location evidence="1 9">Cell outer membrane</location>
        <topology evidence="1 9">Multi-pass membrane protein</topology>
    </subcellularLocation>
</comment>
<name>A0A6J4DY65_9PSED</name>
<dbReference type="Gene3D" id="2.60.40.2070">
    <property type="match status" value="1"/>
</dbReference>
<protein>
    <submittedName>
        <fullName evidence="12">Usher CupB3</fullName>
    </submittedName>
</protein>
<dbReference type="Proteomes" id="UP000509383">
    <property type="component" value="Chromosome"/>
</dbReference>
<dbReference type="KEGG" id="ptw:TUM18999_06330"/>
<evidence type="ECO:0000256" key="5">
    <source>
        <dbReference type="ARBA" id="ARBA00022692"/>
    </source>
</evidence>
<keyword evidence="7 9" id="KW-0472">Membrane</keyword>
<evidence type="ECO:0000256" key="3">
    <source>
        <dbReference type="ARBA" id="ARBA00022448"/>
    </source>
</evidence>
<dbReference type="SUPFAM" id="SSF141729">
    <property type="entry name" value="FimD N-terminal domain-like"/>
    <property type="match status" value="1"/>
</dbReference>
<dbReference type="InterPro" id="IPR018030">
    <property type="entry name" value="Fimbrial_membr_usher_CS"/>
</dbReference>
<evidence type="ECO:0000259" key="10">
    <source>
        <dbReference type="Pfam" id="PF13953"/>
    </source>
</evidence>
<dbReference type="InterPro" id="IPR025885">
    <property type="entry name" value="PapC_N"/>
</dbReference>
<keyword evidence="4" id="KW-1134">Transmembrane beta strand</keyword>
<dbReference type="InterPro" id="IPR042186">
    <property type="entry name" value="FimD_plug_dom"/>
</dbReference>
<dbReference type="Gene3D" id="3.10.20.410">
    <property type="match status" value="1"/>
</dbReference>
<evidence type="ECO:0000313" key="14">
    <source>
        <dbReference type="Proteomes" id="UP000509383"/>
    </source>
</evidence>
<comment type="similarity">
    <text evidence="2 9">Belongs to the fimbrial export usher family.</text>
</comment>
<dbReference type="Pfam" id="PF13954">
    <property type="entry name" value="PapC_N"/>
    <property type="match status" value="1"/>
</dbReference>
<dbReference type="GO" id="GO:0009279">
    <property type="term" value="C:cell outer membrane"/>
    <property type="evidence" value="ECO:0007669"/>
    <property type="project" value="UniProtKB-SubCell"/>
</dbReference>
<dbReference type="PROSITE" id="PS01151">
    <property type="entry name" value="FIMBRIAL_USHER"/>
    <property type="match status" value="1"/>
</dbReference>
<evidence type="ECO:0000256" key="7">
    <source>
        <dbReference type="ARBA" id="ARBA00023136"/>
    </source>
</evidence>